<keyword evidence="4" id="KW-0812">Transmembrane</keyword>
<keyword evidence="4" id="KW-0472">Membrane</keyword>
<protein>
    <recommendedName>
        <fullName evidence="7">Alternative oxidase</fullName>
    </recommendedName>
</protein>
<keyword evidence="2" id="KW-0294">Fucose metabolism</keyword>
<dbReference type="STRING" id="675120.N1PE87"/>
<dbReference type="GO" id="GO:0006004">
    <property type="term" value="P:fucose metabolic process"/>
    <property type="evidence" value="ECO:0007669"/>
    <property type="project" value="UniProtKB-KW"/>
</dbReference>
<feature type="non-terminal residue" evidence="5">
    <location>
        <position position="1"/>
    </location>
</feature>
<dbReference type="GO" id="GO:0016740">
    <property type="term" value="F:transferase activity"/>
    <property type="evidence" value="ECO:0007669"/>
    <property type="project" value="UniProtKB-KW"/>
</dbReference>
<organism evidence="5 6">
    <name type="scientific">Dothistroma septosporum (strain NZE10 / CBS 128990)</name>
    <name type="common">Red band needle blight fungus</name>
    <name type="synonym">Mycosphaerella pini</name>
    <dbReference type="NCBI Taxonomy" id="675120"/>
    <lineage>
        <taxon>Eukaryota</taxon>
        <taxon>Fungi</taxon>
        <taxon>Dikarya</taxon>
        <taxon>Ascomycota</taxon>
        <taxon>Pezizomycotina</taxon>
        <taxon>Dothideomycetes</taxon>
        <taxon>Dothideomycetidae</taxon>
        <taxon>Mycosphaerellales</taxon>
        <taxon>Mycosphaerellaceae</taxon>
        <taxon>Dothistroma</taxon>
    </lineage>
</organism>
<dbReference type="OMA" id="AMTRNQW"/>
<dbReference type="EMBL" id="KB446547">
    <property type="protein sequence ID" value="EME38485.1"/>
    <property type="molecule type" value="Genomic_DNA"/>
</dbReference>
<dbReference type="HOGENOM" id="CLU_026659_1_0_1"/>
<dbReference type="InterPro" id="IPR019378">
    <property type="entry name" value="GDP-Fuc_O-FucTrfase"/>
</dbReference>
<dbReference type="Pfam" id="PF10250">
    <property type="entry name" value="O-FucT"/>
    <property type="match status" value="1"/>
</dbReference>
<reference evidence="5 6" key="2">
    <citation type="journal article" date="2012" name="PLoS Pathog.">
        <title>Diverse lifestyles and strategies of plant pathogenesis encoded in the genomes of eighteen Dothideomycetes fungi.</title>
        <authorList>
            <person name="Ohm R.A."/>
            <person name="Feau N."/>
            <person name="Henrissat B."/>
            <person name="Schoch C.L."/>
            <person name="Horwitz B.A."/>
            <person name="Barry K.W."/>
            <person name="Condon B.J."/>
            <person name="Copeland A.C."/>
            <person name="Dhillon B."/>
            <person name="Glaser F."/>
            <person name="Hesse C.N."/>
            <person name="Kosti I."/>
            <person name="LaButti K."/>
            <person name="Lindquist E.A."/>
            <person name="Lucas S."/>
            <person name="Salamov A.A."/>
            <person name="Bradshaw R.E."/>
            <person name="Ciuffetti L."/>
            <person name="Hamelin R.C."/>
            <person name="Kema G.H.J."/>
            <person name="Lawrence C."/>
            <person name="Scott J.A."/>
            <person name="Spatafora J.W."/>
            <person name="Turgeon B.G."/>
            <person name="de Wit P.J.G.M."/>
            <person name="Zhong S."/>
            <person name="Goodwin S.B."/>
            <person name="Grigoriev I.V."/>
        </authorList>
    </citation>
    <scope>NUCLEOTIDE SEQUENCE [LARGE SCALE GENOMIC DNA]</scope>
    <source>
        <strain evidence="6">NZE10 / CBS 128990</strain>
    </source>
</reference>
<evidence type="ECO:0000313" key="6">
    <source>
        <dbReference type="Proteomes" id="UP000016933"/>
    </source>
</evidence>
<evidence type="ECO:0000256" key="3">
    <source>
        <dbReference type="ARBA" id="ARBA00023277"/>
    </source>
</evidence>
<sequence length="447" mass="50802">IKSQPSHSYLIFLLITALPLYYGSYKYRTRHPYGSSQEPIRKSIGDFVTDWLDTHVVVPFNPYPIAAYCKRTTWRPTLVFNLANANGGIGNVRGNVLDFLFFAIEAGASIMLPGMAQRNDGDLSDVWARRANFDEFFDEKWFLEIMEEACPQMQIYKVQEGQEVKAALPDYYRPRSRRMDEDFGNNRIAYLKDLESWLQIRGVIDDKSKGLTLVNIERSLWDIDTRSLPHGLRRNFGHLLRTNTTIRQLAALIMQNLSLQHALKIDPTHPIPKDAFYAAHLRTESDAQNAGWLTESNTNFTAQTTSYIAHATANKLNILYVATGNASDLARFHSIAASQHPPLTVVSKHDLLPPSELTTLNSLTWDQQALVDYEVLQRSSVFGGFVKSSFSYNVAMTRNQWVEDEGLAIEPMRVQHSEEGVAFDDGWSRVVGRDGFHEGRIPRGMWP</sequence>
<evidence type="ECO:0000256" key="2">
    <source>
        <dbReference type="ARBA" id="ARBA00023253"/>
    </source>
</evidence>
<dbReference type="AlphaFoldDB" id="N1PE87"/>
<gene>
    <name evidence="5" type="ORF">DOTSEDRAFT_108824</name>
</gene>
<evidence type="ECO:0000256" key="4">
    <source>
        <dbReference type="SAM" id="Phobius"/>
    </source>
</evidence>
<proteinExistence type="predicted"/>
<dbReference type="Proteomes" id="UP000016933">
    <property type="component" value="Unassembled WGS sequence"/>
</dbReference>
<keyword evidence="3" id="KW-0119">Carbohydrate metabolism</keyword>
<evidence type="ECO:0000256" key="1">
    <source>
        <dbReference type="ARBA" id="ARBA00022679"/>
    </source>
</evidence>
<evidence type="ECO:0000313" key="5">
    <source>
        <dbReference type="EMBL" id="EME38485.1"/>
    </source>
</evidence>
<feature type="transmembrane region" description="Helical" evidence="4">
    <location>
        <begin position="6"/>
        <end position="23"/>
    </location>
</feature>
<keyword evidence="1" id="KW-0808">Transferase</keyword>
<name>N1PE87_DOTSN</name>
<feature type="non-terminal residue" evidence="5">
    <location>
        <position position="447"/>
    </location>
</feature>
<dbReference type="OrthoDB" id="20368at2759"/>
<accession>N1PE87</accession>
<dbReference type="Gene3D" id="3.40.50.11350">
    <property type="match status" value="1"/>
</dbReference>
<reference evidence="6" key="1">
    <citation type="journal article" date="2012" name="PLoS Genet.">
        <title>The genomes of the fungal plant pathogens Cladosporium fulvum and Dothistroma septosporum reveal adaptation to different hosts and lifestyles but also signatures of common ancestry.</title>
        <authorList>
            <person name="de Wit P.J.G.M."/>
            <person name="van der Burgt A."/>
            <person name="Oekmen B."/>
            <person name="Stergiopoulos I."/>
            <person name="Abd-Elsalam K.A."/>
            <person name="Aerts A.L."/>
            <person name="Bahkali A.H."/>
            <person name="Beenen H.G."/>
            <person name="Chettri P."/>
            <person name="Cox M.P."/>
            <person name="Datema E."/>
            <person name="de Vries R.P."/>
            <person name="Dhillon B."/>
            <person name="Ganley A.R."/>
            <person name="Griffiths S.A."/>
            <person name="Guo Y."/>
            <person name="Hamelin R.C."/>
            <person name="Henrissat B."/>
            <person name="Kabir M.S."/>
            <person name="Jashni M.K."/>
            <person name="Kema G."/>
            <person name="Klaubauf S."/>
            <person name="Lapidus A."/>
            <person name="Levasseur A."/>
            <person name="Lindquist E."/>
            <person name="Mehrabi R."/>
            <person name="Ohm R.A."/>
            <person name="Owen T.J."/>
            <person name="Salamov A."/>
            <person name="Schwelm A."/>
            <person name="Schijlen E."/>
            <person name="Sun H."/>
            <person name="van den Burg H.A."/>
            <person name="van Ham R.C.H.J."/>
            <person name="Zhang S."/>
            <person name="Goodwin S.B."/>
            <person name="Grigoriev I.V."/>
            <person name="Collemare J."/>
            <person name="Bradshaw R.E."/>
        </authorList>
    </citation>
    <scope>NUCLEOTIDE SEQUENCE [LARGE SCALE GENOMIC DNA]</scope>
    <source>
        <strain evidence="6">NZE10 / CBS 128990</strain>
    </source>
</reference>
<dbReference type="CDD" id="cd11296">
    <property type="entry name" value="O-FucT_like"/>
    <property type="match status" value="1"/>
</dbReference>
<keyword evidence="4" id="KW-1133">Transmembrane helix</keyword>
<evidence type="ECO:0008006" key="7">
    <source>
        <dbReference type="Google" id="ProtNLM"/>
    </source>
</evidence>
<dbReference type="eggNOG" id="ENOG502S5IM">
    <property type="taxonomic scope" value="Eukaryota"/>
</dbReference>
<keyword evidence="6" id="KW-1185">Reference proteome</keyword>